<dbReference type="EMBL" id="UAVL01000017">
    <property type="protein sequence ID" value="SQA64115.1"/>
    <property type="molecule type" value="Genomic_DNA"/>
</dbReference>
<evidence type="ECO:0000313" key="2">
    <source>
        <dbReference type="EMBL" id="SQA64115.1"/>
    </source>
</evidence>
<dbReference type="RefSeq" id="WP_051860971.1">
    <property type="nucleotide sequence ID" value="NZ_DAMADI010000002.1"/>
</dbReference>
<dbReference type="PANTHER" id="PTHR37945:SF1">
    <property type="entry name" value="EXTRACELLULAR TUNGSTATE BINDING PROTEIN"/>
    <property type="match status" value="1"/>
</dbReference>
<dbReference type="SUPFAM" id="SSF53850">
    <property type="entry name" value="Periplasmic binding protein-like II"/>
    <property type="match status" value="1"/>
</dbReference>
<dbReference type="AlphaFoldDB" id="A0AB38FY03"/>
<keyword evidence="1" id="KW-0732">Signal</keyword>
<dbReference type="InterPro" id="IPR052738">
    <property type="entry name" value="ABC-Tungstate_binding"/>
</dbReference>
<feature type="chain" id="PRO_5044233665" description="Solute-binding protein" evidence="1">
    <location>
        <begin position="26"/>
        <end position="292"/>
    </location>
</feature>
<reference evidence="2 3" key="1">
    <citation type="submission" date="2018-06" db="EMBL/GenBank/DDBJ databases">
        <authorList>
            <consortium name="Pathogen Informatics"/>
            <person name="Doyle S."/>
        </authorList>
    </citation>
    <scope>NUCLEOTIDE SEQUENCE [LARGE SCALE GENOMIC DNA]</scope>
    <source>
        <strain evidence="2 3">NCTC11967</strain>
    </source>
</reference>
<organism evidence="2 3">
    <name type="scientific">Yokenella regensburgei</name>
    <dbReference type="NCBI Taxonomy" id="158877"/>
    <lineage>
        <taxon>Bacteria</taxon>
        <taxon>Pseudomonadati</taxon>
        <taxon>Pseudomonadota</taxon>
        <taxon>Gammaproteobacteria</taxon>
        <taxon>Enterobacterales</taxon>
        <taxon>Enterobacteriaceae</taxon>
        <taxon>Yokenella</taxon>
    </lineage>
</organism>
<dbReference type="Gene3D" id="3.40.190.10">
    <property type="entry name" value="Periplasmic binding protein-like II"/>
    <property type="match status" value="2"/>
</dbReference>
<evidence type="ECO:0000313" key="3">
    <source>
        <dbReference type="Proteomes" id="UP000251313"/>
    </source>
</evidence>
<dbReference type="PANTHER" id="PTHR37945">
    <property type="entry name" value="EXTRACELLULAR TUNGSTATE BINDING PROTEIN"/>
    <property type="match status" value="1"/>
</dbReference>
<gene>
    <name evidence="2" type="ORF">NCTC11967_03205</name>
</gene>
<dbReference type="Pfam" id="PF13531">
    <property type="entry name" value="SBP_bac_11"/>
    <property type="match status" value="1"/>
</dbReference>
<accession>A0AB38FY03</accession>
<feature type="signal peptide" evidence="1">
    <location>
        <begin position="1"/>
        <end position="25"/>
    </location>
</feature>
<dbReference type="Proteomes" id="UP000251313">
    <property type="component" value="Unassembled WGS sequence"/>
</dbReference>
<protein>
    <recommendedName>
        <fullName evidence="4">Solute-binding protein</fullName>
    </recommendedName>
</protein>
<proteinExistence type="predicted"/>
<name>A0AB38FY03_9ENTR</name>
<comment type="caution">
    <text evidence="2">The sequence shown here is derived from an EMBL/GenBank/DDBJ whole genome shotgun (WGS) entry which is preliminary data.</text>
</comment>
<evidence type="ECO:0008006" key="4">
    <source>
        <dbReference type="Google" id="ProtNLM"/>
    </source>
</evidence>
<evidence type="ECO:0000256" key="1">
    <source>
        <dbReference type="SAM" id="SignalP"/>
    </source>
</evidence>
<sequence length="292" mass="32525">MLNHRKHLCGALLLTSLLIPSFASARQTSPAPIRVAVIGGMMYSNLWQTLSARFEQQHPEYRIEVVAKGQRPKLAKAMEEGKVDLLTMHSGDITTDLVANGHGIHMRPWTRNDLVIWGPREDPAGIRGMKDGAQALAKIAASRSPWVDFQGVGPREMAHSLWSRAGVRPVGDWVLKDDLPGGRGILSQVADRHAYIITGRMPVLLGKWTPDPRIEILVDGDPTMRRPYIVMETNPHRHPGVNSAGARALADFLLSPDTQRFLLNYDGSVKDGRPLFYPVWPQCKSRQTAWCH</sequence>